<sequence length="131" mass="14039">MAGSATDPGAGGGHGWDLGRRGKGVERWGNFGVLRRGGGGLVAGEGEGSRWRGGEEARGHSPSERASCTAGAALQGRWIARSARLERRIGRFELPQPSNLGPFLWLVSFFRSGKAYGYELHDGDWIMGNQL</sequence>
<comment type="caution">
    <text evidence="2">The sequence shown here is derived from an EMBL/GenBank/DDBJ whole genome shotgun (WGS) entry which is preliminary data.</text>
</comment>
<feature type="compositionally biased region" description="Basic and acidic residues" evidence="1">
    <location>
        <begin position="47"/>
        <end position="63"/>
    </location>
</feature>
<dbReference type="AlphaFoldDB" id="A0A811P9I8"/>
<proteinExistence type="predicted"/>
<name>A0A811P9I8_9POAL</name>
<evidence type="ECO:0000256" key="1">
    <source>
        <dbReference type="SAM" id="MobiDB-lite"/>
    </source>
</evidence>
<accession>A0A811P9I8</accession>
<evidence type="ECO:0000313" key="2">
    <source>
        <dbReference type="EMBL" id="CAD6240048.1"/>
    </source>
</evidence>
<evidence type="ECO:0000313" key="3">
    <source>
        <dbReference type="Proteomes" id="UP000604825"/>
    </source>
</evidence>
<reference evidence="2" key="1">
    <citation type="submission" date="2020-10" db="EMBL/GenBank/DDBJ databases">
        <authorList>
            <person name="Han B."/>
            <person name="Lu T."/>
            <person name="Zhao Q."/>
            <person name="Huang X."/>
            <person name="Zhao Y."/>
        </authorList>
    </citation>
    <scope>NUCLEOTIDE SEQUENCE</scope>
</reference>
<dbReference type="EMBL" id="CAJGYO010000006">
    <property type="protein sequence ID" value="CAD6240048.1"/>
    <property type="molecule type" value="Genomic_DNA"/>
</dbReference>
<protein>
    <submittedName>
        <fullName evidence="2">Uncharacterized protein</fullName>
    </submittedName>
</protein>
<gene>
    <name evidence="2" type="ORF">NCGR_LOCUS26786</name>
</gene>
<dbReference type="Proteomes" id="UP000604825">
    <property type="component" value="Unassembled WGS sequence"/>
</dbReference>
<keyword evidence="3" id="KW-1185">Reference proteome</keyword>
<feature type="region of interest" description="Disordered" evidence="1">
    <location>
        <begin position="44"/>
        <end position="67"/>
    </location>
</feature>
<organism evidence="2 3">
    <name type="scientific">Miscanthus lutarioriparius</name>
    <dbReference type="NCBI Taxonomy" id="422564"/>
    <lineage>
        <taxon>Eukaryota</taxon>
        <taxon>Viridiplantae</taxon>
        <taxon>Streptophyta</taxon>
        <taxon>Embryophyta</taxon>
        <taxon>Tracheophyta</taxon>
        <taxon>Spermatophyta</taxon>
        <taxon>Magnoliopsida</taxon>
        <taxon>Liliopsida</taxon>
        <taxon>Poales</taxon>
        <taxon>Poaceae</taxon>
        <taxon>PACMAD clade</taxon>
        <taxon>Panicoideae</taxon>
        <taxon>Andropogonodae</taxon>
        <taxon>Andropogoneae</taxon>
        <taxon>Saccharinae</taxon>
        <taxon>Miscanthus</taxon>
    </lineage>
</organism>